<dbReference type="InterPro" id="IPR036236">
    <property type="entry name" value="Znf_C2H2_sf"/>
</dbReference>
<sequence>MIEEKNQWFGNLAKWSGGMGFYLTRFIESSYLSMNIDDKLEGLFLKCGGIDEMQSSRAMVVMGGVSGQSAVSGELQESVLQDRSLPHQEILAADEVLQESEMRQQDMISHDELMVHEETVKNDEEQMDAHERLPQGLQYALNVPISVKQEITFTDVSEQLMRDKKQVREPVDLQKKKKRKQRSPAKILTINEDGSLGLKTPKSHVCEHCNAAFRTNYHLQRHVFIHTGEKPFQCSQCDMRFIQKYLLQRHEKIHTEQMHTAAFDTEDGQAGLRCLGPLIGEKPFRCDECGMRFIQKYHMERHKRTHSGEKPYQCEYCLQTFG</sequence>
<evidence type="ECO:0000313" key="10">
    <source>
        <dbReference type="Proteomes" id="UP001623349"/>
    </source>
</evidence>
<keyword evidence="10" id="KW-1185">Reference proteome</keyword>
<dbReference type="SMART" id="SM00355">
    <property type="entry name" value="ZnF_C2H2"/>
    <property type="match status" value="3"/>
</dbReference>
<evidence type="ECO:0000256" key="3">
    <source>
        <dbReference type="ARBA" id="ARBA00022737"/>
    </source>
</evidence>
<keyword evidence="5" id="KW-0862">Zinc</keyword>
<gene>
    <name evidence="9" type="ORF">APTSU1_001545800</name>
</gene>
<keyword evidence="6" id="KW-0539">Nucleus</keyword>
<dbReference type="PANTHER" id="PTHR24394">
    <property type="entry name" value="ZINC FINGER PROTEIN"/>
    <property type="match status" value="1"/>
</dbReference>
<evidence type="ECO:0000256" key="4">
    <source>
        <dbReference type="ARBA" id="ARBA00022771"/>
    </source>
</evidence>
<dbReference type="PROSITE" id="PS50157">
    <property type="entry name" value="ZINC_FINGER_C2H2_2"/>
    <property type="match status" value="3"/>
</dbReference>
<keyword evidence="3" id="KW-0677">Repeat</keyword>
<proteinExistence type="predicted"/>
<dbReference type="PANTHER" id="PTHR24394:SF54">
    <property type="entry name" value="ZINC FINGER PROTEIN 148"/>
    <property type="match status" value="1"/>
</dbReference>
<accession>A0ABQ0FM35</accession>
<organism evidence="9 10">
    <name type="scientific">Apodemus speciosus</name>
    <name type="common">Large Japanese field mouse</name>
    <dbReference type="NCBI Taxonomy" id="105296"/>
    <lineage>
        <taxon>Eukaryota</taxon>
        <taxon>Metazoa</taxon>
        <taxon>Chordata</taxon>
        <taxon>Craniata</taxon>
        <taxon>Vertebrata</taxon>
        <taxon>Euteleostomi</taxon>
        <taxon>Mammalia</taxon>
        <taxon>Eutheria</taxon>
        <taxon>Euarchontoglires</taxon>
        <taxon>Glires</taxon>
        <taxon>Rodentia</taxon>
        <taxon>Myomorpha</taxon>
        <taxon>Muroidea</taxon>
        <taxon>Muridae</taxon>
        <taxon>Murinae</taxon>
        <taxon>Apodemus</taxon>
    </lineage>
</organism>
<evidence type="ECO:0000313" key="9">
    <source>
        <dbReference type="EMBL" id="GAB1300220.1"/>
    </source>
</evidence>
<dbReference type="SUPFAM" id="SSF57667">
    <property type="entry name" value="beta-beta-alpha zinc fingers"/>
    <property type="match status" value="2"/>
</dbReference>
<evidence type="ECO:0000259" key="8">
    <source>
        <dbReference type="PROSITE" id="PS50157"/>
    </source>
</evidence>
<keyword evidence="2" id="KW-0479">Metal-binding</keyword>
<dbReference type="InterPro" id="IPR013087">
    <property type="entry name" value="Znf_C2H2_type"/>
</dbReference>
<dbReference type="Proteomes" id="UP001623349">
    <property type="component" value="Unassembled WGS sequence"/>
</dbReference>
<reference evidence="9 10" key="1">
    <citation type="submission" date="2024-08" db="EMBL/GenBank/DDBJ databases">
        <title>The draft genome of Apodemus speciosus.</title>
        <authorList>
            <person name="Nabeshima K."/>
            <person name="Suzuki S."/>
            <person name="Onuma M."/>
        </authorList>
    </citation>
    <scope>NUCLEOTIDE SEQUENCE [LARGE SCALE GENOMIC DNA]</scope>
    <source>
        <strain evidence="9">IB14-021</strain>
    </source>
</reference>
<dbReference type="EMBL" id="BAAFST010000016">
    <property type="protein sequence ID" value="GAB1300220.1"/>
    <property type="molecule type" value="Genomic_DNA"/>
</dbReference>
<evidence type="ECO:0000256" key="7">
    <source>
        <dbReference type="PROSITE-ProRule" id="PRU00042"/>
    </source>
</evidence>
<evidence type="ECO:0000256" key="2">
    <source>
        <dbReference type="ARBA" id="ARBA00022723"/>
    </source>
</evidence>
<comment type="subcellular location">
    <subcellularLocation>
        <location evidence="1">Nucleus</location>
    </subcellularLocation>
</comment>
<name>A0ABQ0FM35_APOSI</name>
<feature type="domain" description="C2H2-type" evidence="8">
    <location>
        <begin position="284"/>
        <end position="311"/>
    </location>
</feature>
<feature type="domain" description="C2H2-type" evidence="8">
    <location>
        <begin position="204"/>
        <end position="231"/>
    </location>
</feature>
<evidence type="ECO:0000256" key="1">
    <source>
        <dbReference type="ARBA" id="ARBA00004123"/>
    </source>
</evidence>
<protein>
    <submittedName>
        <fullName evidence="9">Zinc finger protein 148</fullName>
    </submittedName>
</protein>
<dbReference type="Gene3D" id="3.30.160.60">
    <property type="entry name" value="Classic Zinc Finger"/>
    <property type="match status" value="4"/>
</dbReference>
<dbReference type="PROSITE" id="PS00028">
    <property type="entry name" value="ZINC_FINGER_C2H2_1"/>
    <property type="match status" value="3"/>
</dbReference>
<evidence type="ECO:0000256" key="6">
    <source>
        <dbReference type="ARBA" id="ARBA00023242"/>
    </source>
</evidence>
<feature type="domain" description="C2H2-type" evidence="8">
    <location>
        <begin position="232"/>
        <end position="259"/>
    </location>
</feature>
<keyword evidence="4 7" id="KW-0863">Zinc-finger</keyword>
<comment type="caution">
    <text evidence="9">The sequence shown here is derived from an EMBL/GenBank/DDBJ whole genome shotgun (WGS) entry which is preliminary data.</text>
</comment>
<dbReference type="Pfam" id="PF00096">
    <property type="entry name" value="zf-C2H2"/>
    <property type="match status" value="3"/>
</dbReference>
<evidence type="ECO:0000256" key="5">
    <source>
        <dbReference type="ARBA" id="ARBA00022833"/>
    </source>
</evidence>